<organism evidence="6 7">
    <name type="scientific">Nocardia cyriacigeorgica</name>
    <dbReference type="NCBI Taxonomy" id="135487"/>
    <lineage>
        <taxon>Bacteria</taxon>
        <taxon>Bacillati</taxon>
        <taxon>Actinomycetota</taxon>
        <taxon>Actinomycetes</taxon>
        <taxon>Mycobacteriales</taxon>
        <taxon>Nocardiaceae</taxon>
        <taxon>Nocardia</taxon>
    </lineage>
</organism>
<keyword evidence="3" id="KW-0804">Transcription</keyword>
<dbReference type="Gene3D" id="1.10.357.10">
    <property type="entry name" value="Tetracycline Repressor, domain 2"/>
    <property type="match status" value="1"/>
</dbReference>
<sequence length="190" mass="20687">MAETAVPGRRALAGRSAETVDRLLDAGLEVLREKGYDQISMREVCRRAEVTHATAYGYFSAKQHLIAEAYRRRIEQWCQAPVTGATALQRLSNIFTELGALMAAEPELSTAASAAVLSRDPDVEQIRNRIGLAMVRRLRLAAGEDCGDNVVDALNIAVSGAMIQAGMDYYTYEAMAERLTSVAALLLHGE</sequence>
<dbReference type="EMBL" id="VBUT01000002">
    <property type="protein sequence ID" value="TLF81184.1"/>
    <property type="molecule type" value="Genomic_DNA"/>
</dbReference>
<dbReference type="PROSITE" id="PS50977">
    <property type="entry name" value="HTH_TETR_2"/>
    <property type="match status" value="1"/>
</dbReference>
<dbReference type="Proteomes" id="UP000306378">
    <property type="component" value="Unassembled WGS sequence"/>
</dbReference>
<dbReference type="GO" id="GO:0003700">
    <property type="term" value="F:DNA-binding transcription factor activity"/>
    <property type="evidence" value="ECO:0007669"/>
    <property type="project" value="TreeGrafter"/>
</dbReference>
<dbReference type="InterPro" id="IPR023772">
    <property type="entry name" value="DNA-bd_HTH_TetR-type_CS"/>
</dbReference>
<keyword evidence="2 4" id="KW-0238">DNA-binding</keyword>
<dbReference type="PANTHER" id="PTHR30055">
    <property type="entry name" value="HTH-TYPE TRANSCRIPTIONAL REGULATOR RUTR"/>
    <property type="match status" value="1"/>
</dbReference>
<comment type="caution">
    <text evidence="6">The sequence shown here is derived from an EMBL/GenBank/DDBJ whole genome shotgun (WGS) entry which is preliminary data.</text>
</comment>
<keyword evidence="1" id="KW-0805">Transcription regulation</keyword>
<dbReference type="AlphaFoldDB" id="A0A5R8NXZ4"/>
<gene>
    <name evidence="6" type="ORF">FEK34_05945</name>
</gene>
<evidence type="ECO:0000256" key="2">
    <source>
        <dbReference type="ARBA" id="ARBA00023125"/>
    </source>
</evidence>
<dbReference type="InterPro" id="IPR009057">
    <property type="entry name" value="Homeodomain-like_sf"/>
</dbReference>
<evidence type="ECO:0000256" key="4">
    <source>
        <dbReference type="PROSITE-ProRule" id="PRU00335"/>
    </source>
</evidence>
<reference evidence="6 7" key="1">
    <citation type="submission" date="2019-05" db="EMBL/GenBank/DDBJ databases">
        <title>Genomes sequences of two Nocardia cyriacigeorgica environmental isolates, type strains Nocardia asteroides ATCC 19247 and Nocardia cyriacigeorgica DSM 44484.</title>
        <authorList>
            <person name="Vautrin F."/>
            <person name="Bergeron E."/>
            <person name="Dubost A."/>
            <person name="Abrouk D."/>
            <person name="Rodriguez Nava V."/>
            <person name="Pujic P."/>
        </authorList>
    </citation>
    <scope>NUCLEOTIDE SEQUENCE [LARGE SCALE GENOMIC DNA]</scope>
    <source>
        <strain evidence="6 7">EML 446</strain>
    </source>
</reference>
<dbReference type="GO" id="GO:0000976">
    <property type="term" value="F:transcription cis-regulatory region binding"/>
    <property type="evidence" value="ECO:0007669"/>
    <property type="project" value="TreeGrafter"/>
</dbReference>
<feature type="DNA-binding region" description="H-T-H motif" evidence="4">
    <location>
        <begin position="40"/>
        <end position="59"/>
    </location>
</feature>
<dbReference type="PANTHER" id="PTHR30055:SF234">
    <property type="entry name" value="HTH-TYPE TRANSCRIPTIONAL REGULATOR BETI"/>
    <property type="match status" value="1"/>
</dbReference>
<dbReference type="PRINTS" id="PR00455">
    <property type="entry name" value="HTHTETR"/>
</dbReference>
<dbReference type="InterPro" id="IPR001647">
    <property type="entry name" value="HTH_TetR"/>
</dbReference>
<name>A0A5R8NXZ4_9NOCA</name>
<dbReference type="SUPFAM" id="SSF46689">
    <property type="entry name" value="Homeodomain-like"/>
    <property type="match status" value="1"/>
</dbReference>
<dbReference type="InterPro" id="IPR050109">
    <property type="entry name" value="HTH-type_TetR-like_transc_reg"/>
</dbReference>
<accession>A0A5R8NXZ4</accession>
<dbReference type="RefSeq" id="WP_138446809.1">
    <property type="nucleotide sequence ID" value="NZ_VBUT01000002.1"/>
</dbReference>
<evidence type="ECO:0000313" key="7">
    <source>
        <dbReference type="Proteomes" id="UP000306378"/>
    </source>
</evidence>
<evidence type="ECO:0000259" key="5">
    <source>
        <dbReference type="PROSITE" id="PS50977"/>
    </source>
</evidence>
<evidence type="ECO:0000313" key="6">
    <source>
        <dbReference type="EMBL" id="TLF81184.1"/>
    </source>
</evidence>
<protein>
    <submittedName>
        <fullName evidence="6">TetR family transcriptional regulator</fullName>
    </submittedName>
</protein>
<evidence type="ECO:0000256" key="3">
    <source>
        <dbReference type="ARBA" id="ARBA00023163"/>
    </source>
</evidence>
<proteinExistence type="predicted"/>
<feature type="domain" description="HTH tetR-type" evidence="5">
    <location>
        <begin position="17"/>
        <end position="77"/>
    </location>
</feature>
<dbReference type="PROSITE" id="PS01081">
    <property type="entry name" value="HTH_TETR_1"/>
    <property type="match status" value="1"/>
</dbReference>
<evidence type="ECO:0000256" key="1">
    <source>
        <dbReference type="ARBA" id="ARBA00023015"/>
    </source>
</evidence>
<dbReference type="Pfam" id="PF00440">
    <property type="entry name" value="TetR_N"/>
    <property type="match status" value="1"/>
</dbReference>